<comment type="caution">
    <text evidence="1">The sequence shown here is derived from an EMBL/GenBank/DDBJ whole genome shotgun (WGS) entry which is preliminary data.</text>
</comment>
<reference evidence="1 2" key="1">
    <citation type="submission" date="2018-06" db="EMBL/GenBank/DDBJ databases">
        <title>Halonotius sp. F13-13 a new haloarchaeeon isolated from a solar saltern from Isla Cristina, Huelva, Spain.</title>
        <authorList>
            <person name="Duran-Viseras A."/>
            <person name="Sanchez-Porro C."/>
            <person name="Ventosa A."/>
        </authorList>
    </citation>
    <scope>NUCLEOTIDE SEQUENCE [LARGE SCALE GENOMIC DNA]</scope>
    <source>
        <strain evidence="1 2">F13-13</strain>
    </source>
</reference>
<dbReference type="EMBL" id="QKNY01000008">
    <property type="protein sequence ID" value="RJX43500.1"/>
    <property type="molecule type" value="Genomic_DNA"/>
</dbReference>
<dbReference type="AlphaFoldDB" id="A0A3A6Q8U6"/>
<gene>
    <name evidence="1" type="ORF">DM826_06100</name>
</gene>
<evidence type="ECO:0000313" key="1">
    <source>
        <dbReference type="EMBL" id="RJX43500.1"/>
    </source>
</evidence>
<accession>A0A3A6Q8U6</accession>
<evidence type="ECO:0000313" key="2">
    <source>
        <dbReference type="Proteomes" id="UP000276588"/>
    </source>
</evidence>
<name>A0A3A6Q8U6_9EURY</name>
<dbReference type="Proteomes" id="UP000276588">
    <property type="component" value="Unassembled WGS sequence"/>
</dbReference>
<proteinExistence type="predicted"/>
<sequence length="111" mass="11940">MPIAITTPGVPPAAARKAVRPAGKTTVVEATRCGRVRLPRSDATLIVCVQLCAVSMQTAQRVLAAVPTEATPIVCLLDSPTVPRGLHQRFDCPVRCLPLTRRKMTSDENPR</sequence>
<organism evidence="1 2">
    <name type="scientific">Halonotius aquaticus</name>
    <dbReference type="NCBI Taxonomy" id="2216978"/>
    <lineage>
        <taxon>Archaea</taxon>
        <taxon>Methanobacteriati</taxon>
        <taxon>Methanobacteriota</taxon>
        <taxon>Stenosarchaea group</taxon>
        <taxon>Halobacteria</taxon>
        <taxon>Halobacteriales</taxon>
        <taxon>Haloferacaceae</taxon>
        <taxon>Halonotius</taxon>
    </lineage>
</organism>
<keyword evidence="2" id="KW-1185">Reference proteome</keyword>
<protein>
    <submittedName>
        <fullName evidence="1">Uncharacterized protein</fullName>
    </submittedName>
</protein>